<evidence type="ECO:0000313" key="2">
    <source>
        <dbReference type="Proteomes" id="UP000002786"/>
    </source>
</evidence>
<dbReference type="Proteomes" id="UP000002786">
    <property type="component" value="Unassembled WGS sequence"/>
</dbReference>
<dbReference type="HOGENOM" id="CLU_2827554_0_0_10"/>
<sequence length="66" mass="7657">MNTYDIYFNDSENSNNKGFNMTLEEAKEYIRIYNGTNESYFADYKGGTVSIVCNEDGEEVYNTTIR</sequence>
<dbReference type="GeneID" id="78531229"/>
<proteinExistence type="predicted"/>
<keyword evidence="2" id="KW-1185">Reference proteome</keyword>
<reference evidence="1 2" key="1">
    <citation type="submission" date="2012-02" db="EMBL/GenBank/DDBJ databases">
        <title>Improved High-Quality Draft genome of Prevotella bivia DSM 20514.</title>
        <authorList>
            <consortium name="US DOE Joint Genome Institute (JGI-PGF)"/>
            <person name="Lucas S."/>
            <person name="Copeland A."/>
            <person name="Lapidus A."/>
            <person name="Bruce D."/>
            <person name="Goodwin L."/>
            <person name="Pitluck S."/>
            <person name="Peters L."/>
            <person name="Mikhailova N."/>
            <person name="Munk A.C.C."/>
            <person name="Kyrpides N."/>
            <person name="Mavromatis K."/>
            <person name="Detter J.C."/>
            <person name="Han C."/>
            <person name="Land M."/>
            <person name="Hauser L."/>
            <person name="Markowitz V."/>
            <person name="Cheng J.-F."/>
            <person name="Hugenholtz P."/>
            <person name="Woyke T."/>
            <person name="Wu D."/>
            <person name="Gronow S."/>
            <person name="Wellnitz S."/>
            <person name="Brambilla E."/>
            <person name="Klenk H.-P."/>
            <person name="Eisen J.A."/>
        </authorList>
    </citation>
    <scope>NUCLEOTIDE SEQUENCE [LARGE SCALE GENOMIC DNA]</scope>
    <source>
        <strain evidence="1 2">DSM 20514</strain>
    </source>
</reference>
<evidence type="ECO:0000313" key="1">
    <source>
        <dbReference type="EMBL" id="EIM32969.1"/>
    </source>
</evidence>
<accession>I4Z9S7</accession>
<organism evidence="1 2">
    <name type="scientific">Prevotella bivia DSM 20514</name>
    <dbReference type="NCBI Taxonomy" id="868129"/>
    <lineage>
        <taxon>Bacteria</taxon>
        <taxon>Pseudomonadati</taxon>
        <taxon>Bacteroidota</taxon>
        <taxon>Bacteroidia</taxon>
        <taxon>Bacteroidales</taxon>
        <taxon>Prevotellaceae</taxon>
        <taxon>Prevotella</taxon>
    </lineage>
</organism>
<dbReference type="AlphaFoldDB" id="I4Z9S7"/>
<protein>
    <submittedName>
        <fullName evidence="1">Uncharacterized protein</fullName>
    </submittedName>
</protein>
<dbReference type="EMBL" id="JH660660">
    <property type="protein sequence ID" value="EIM32969.1"/>
    <property type="molecule type" value="Genomic_DNA"/>
</dbReference>
<dbReference type="RefSeq" id="WP_004339701.1">
    <property type="nucleotide sequence ID" value="NZ_JH660660.1"/>
</dbReference>
<gene>
    <name evidence="1" type="ORF">PrebiDRAFT_1247</name>
</gene>
<name>I4Z9S7_9BACT</name>